<dbReference type="PROSITE" id="PS00092">
    <property type="entry name" value="N6_MTASE"/>
    <property type="match status" value="1"/>
</dbReference>
<dbReference type="SUPFAM" id="SSF53335">
    <property type="entry name" value="S-adenosyl-L-methionine-dependent methyltransferases"/>
    <property type="match status" value="1"/>
</dbReference>
<dbReference type="InterPro" id="IPR002052">
    <property type="entry name" value="DNA_methylase_N6_adenine_CS"/>
</dbReference>
<keyword evidence="9" id="KW-1185">Reference proteome</keyword>
<keyword evidence="2 6" id="KW-0489">Methyltransferase</keyword>
<name>A0A2T0U5Y0_9SPHI</name>
<dbReference type="PANTHER" id="PTHR47739:SF1">
    <property type="entry name" value="TRNA1(VAL) (ADENINE(37)-N6)-METHYLTRANSFERASE"/>
    <property type="match status" value="1"/>
</dbReference>
<dbReference type="InterPro" id="IPR050210">
    <property type="entry name" value="tRNA_Adenine-N(6)_MTase"/>
</dbReference>
<gene>
    <name evidence="8" type="ORF">B0I27_104328</name>
</gene>
<comment type="function">
    <text evidence="6">Specifically methylates the adenine in position 37 of tRNA(1)(Val) (anticodon cmo5UAC).</text>
</comment>
<dbReference type="PANTHER" id="PTHR47739">
    <property type="entry name" value="TRNA1(VAL) (ADENINE(37)-N6)-METHYLTRANSFERASE"/>
    <property type="match status" value="1"/>
</dbReference>
<comment type="subcellular location">
    <subcellularLocation>
        <location evidence="6">Cytoplasm</location>
    </subcellularLocation>
</comment>
<dbReference type="RefSeq" id="WP_106292882.1">
    <property type="nucleotide sequence ID" value="NZ_PVTH01000004.1"/>
</dbReference>
<evidence type="ECO:0000256" key="1">
    <source>
        <dbReference type="ARBA" id="ARBA00022490"/>
    </source>
</evidence>
<dbReference type="Gene3D" id="3.40.50.150">
    <property type="entry name" value="Vaccinia Virus protein VP39"/>
    <property type="match status" value="1"/>
</dbReference>
<dbReference type="Pfam" id="PF05175">
    <property type="entry name" value="MTS"/>
    <property type="match status" value="1"/>
</dbReference>
<evidence type="ECO:0000256" key="6">
    <source>
        <dbReference type="HAMAP-Rule" id="MF_01872"/>
    </source>
</evidence>
<dbReference type="GO" id="GO:0005737">
    <property type="term" value="C:cytoplasm"/>
    <property type="evidence" value="ECO:0007669"/>
    <property type="project" value="UniProtKB-SubCell"/>
</dbReference>
<dbReference type="GO" id="GO:0003676">
    <property type="term" value="F:nucleic acid binding"/>
    <property type="evidence" value="ECO:0007669"/>
    <property type="project" value="InterPro"/>
</dbReference>
<protein>
    <recommendedName>
        <fullName evidence="6">tRNA1(Val) (adenine(37)-N6)-methyltransferase</fullName>
        <ecNumber evidence="6">2.1.1.223</ecNumber>
    </recommendedName>
    <alternativeName>
        <fullName evidence="6">tRNA m6A37 methyltransferase</fullName>
    </alternativeName>
</protein>
<comment type="catalytic activity">
    <reaction evidence="6">
        <text>adenosine(37) in tRNA1(Val) + S-adenosyl-L-methionine = N(6)-methyladenosine(37) in tRNA1(Val) + S-adenosyl-L-homocysteine + H(+)</text>
        <dbReference type="Rhea" id="RHEA:43160"/>
        <dbReference type="Rhea" id="RHEA-COMP:10369"/>
        <dbReference type="Rhea" id="RHEA-COMP:10370"/>
        <dbReference type="ChEBI" id="CHEBI:15378"/>
        <dbReference type="ChEBI" id="CHEBI:57856"/>
        <dbReference type="ChEBI" id="CHEBI:59789"/>
        <dbReference type="ChEBI" id="CHEBI:74411"/>
        <dbReference type="ChEBI" id="CHEBI:74449"/>
        <dbReference type="EC" id="2.1.1.223"/>
    </reaction>
</comment>
<dbReference type="AlphaFoldDB" id="A0A2T0U5Y0"/>
<proteinExistence type="inferred from homology"/>
<dbReference type="PROSITE" id="PS01131">
    <property type="entry name" value="RRNA_A_DIMETH"/>
    <property type="match status" value="1"/>
</dbReference>
<keyword evidence="5 6" id="KW-0819">tRNA processing</keyword>
<evidence type="ECO:0000313" key="9">
    <source>
        <dbReference type="Proteomes" id="UP000238034"/>
    </source>
</evidence>
<organism evidence="8 9">
    <name type="scientific">Arcticibacter pallidicorallinus</name>
    <dbReference type="NCBI Taxonomy" id="1259464"/>
    <lineage>
        <taxon>Bacteria</taxon>
        <taxon>Pseudomonadati</taxon>
        <taxon>Bacteroidota</taxon>
        <taxon>Sphingobacteriia</taxon>
        <taxon>Sphingobacteriales</taxon>
        <taxon>Sphingobacteriaceae</taxon>
        <taxon>Arcticibacter</taxon>
    </lineage>
</organism>
<sequence length="237" mass="26429">MKNIFRFKQFSVDQSGCGMKINTDGVLLGALATVPGPERILDIGAGTGVISLMLAQRFPKSKVDAVEIDPSAAEAARGNFVSSPFADRLCLIEGSFQDYSTQPEAPAYNMIVSNPPFFLNSLKNPDHQKKLARHAEEGFFDALMQFAEKHLRLEGELWLILPTEAADKTRNIAVSMGFHLTGSTEVKSFEADLPHREVLVFSRKQKKKDTASLIIYEAPKIYTKAYKELLRDFLIIF</sequence>
<dbReference type="OrthoDB" id="5383291at2"/>
<evidence type="ECO:0000256" key="4">
    <source>
        <dbReference type="ARBA" id="ARBA00022691"/>
    </source>
</evidence>
<dbReference type="InterPro" id="IPR007848">
    <property type="entry name" value="Small_mtfrase_dom"/>
</dbReference>
<evidence type="ECO:0000313" key="8">
    <source>
        <dbReference type="EMBL" id="PRY53317.1"/>
    </source>
</evidence>
<evidence type="ECO:0000256" key="2">
    <source>
        <dbReference type="ARBA" id="ARBA00022603"/>
    </source>
</evidence>
<dbReference type="InterPro" id="IPR022882">
    <property type="entry name" value="tRNA_adenine-N6_MeTrfase"/>
</dbReference>
<dbReference type="HAMAP" id="MF_01872">
    <property type="entry name" value="tRNA_methyltr_YfiC"/>
    <property type="match status" value="1"/>
</dbReference>
<dbReference type="CDD" id="cd02440">
    <property type="entry name" value="AdoMet_MTases"/>
    <property type="match status" value="1"/>
</dbReference>
<dbReference type="GO" id="GO:0008033">
    <property type="term" value="P:tRNA processing"/>
    <property type="evidence" value="ECO:0007669"/>
    <property type="project" value="UniProtKB-UniRule"/>
</dbReference>
<feature type="domain" description="Methyltransferase small" evidence="7">
    <location>
        <begin position="27"/>
        <end position="161"/>
    </location>
</feature>
<accession>A0A2T0U5Y0</accession>
<dbReference type="InterPro" id="IPR029063">
    <property type="entry name" value="SAM-dependent_MTases_sf"/>
</dbReference>
<comment type="caution">
    <text evidence="8">The sequence shown here is derived from an EMBL/GenBank/DDBJ whole genome shotgun (WGS) entry which is preliminary data.</text>
</comment>
<dbReference type="GO" id="GO:0000179">
    <property type="term" value="F:rRNA (adenine-N6,N6-)-dimethyltransferase activity"/>
    <property type="evidence" value="ECO:0007669"/>
    <property type="project" value="InterPro"/>
</dbReference>
<keyword evidence="1 6" id="KW-0963">Cytoplasm</keyword>
<dbReference type="GO" id="GO:0016430">
    <property type="term" value="F:tRNA (adenine-N6)-methyltransferase activity"/>
    <property type="evidence" value="ECO:0007669"/>
    <property type="project" value="UniProtKB-UniRule"/>
</dbReference>
<dbReference type="InterPro" id="IPR020596">
    <property type="entry name" value="rRNA_Ade_Mease_Trfase_CS"/>
</dbReference>
<evidence type="ECO:0000256" key="3">
    <source>
        <dbReference type="ARBA" id="ARBA00022679"/>
    </source>
</evidence>
<reference evidence="8 9" key="1">
    <citation type="submission" date="2018-03" db="EMBL/GenBank/DDBJ databases">
        <title>Genomic Encyclopedia of Type Strains, Phase III (KMG-III): the genomes of soil and plant-associated and newly described type strains.</title>
        <authorList>
            <person name="Whitman W."/>
        </authorList>
    </citation>
    <scope>NUCLEOTIDE SEQUENCE [LARGE SCALE GENOMIC DNA]</scope>
    <source>
        <strain evidence="8 9">CGMCC 1.9313</strain>
    </source>
</reference>
<dbReference type="EMBL" id="PVTH01000004">
    <property type="protein sequence ID" value="PRY53317.1"/>
    <property type="molecule type" value="Genomic_DNA"/>
</dbReference>
<evidence type="ECO:0000259" key="7">
    <source>
        <dbReference type="Pfam" id="PF05175"/>
    </source>
</evidence>
<keyword evidence="4 6" id="KW-0949">S-adenosyl-L-methionine</keyword>
<dbReference type="EC" id="2.1.1.223" evidence="6"/>
<keyword evidence="3 6" id="KW-0808">Transferase</keyword>
<comment type="similarity">
    <text evidence="6">Belongs to the methyltransferase superfamily. tRNA (adenine-N(6)-)-methyltransferase family.</text>
</comment>
<evidence type="ECO:0000256" key="5">
    <source>
        <dbReference type="ARBA" id="ARBA00022694"/>
    </source>
</evidence>
<dbReference type="Proteomes" id="UP000238034">
    <property type="component" value="Unassembled WGS sequence"/>
</dbReference>